<dbReference type="InterPro" id="IPR057352">
    <property type="entry name" value="TPR_TmcB/C"/>
</dbReference>
<keyword evidence="1" id="KW-0812">Transmembrane</keyword>
<comment type="caution">
    <text evidence="3">The sequence shown here is derived from an EMBL/GenBank/DDBJ whole genome shotgun (WGS) entry which is preliminary data.</text>
</comment>
<keyword evidence="1" id="KW-0472">Membrane</keyword>
<evidence type="ECO:0000259" key="2">
    <source>
        <dbReference type="Pfam" id="PF25474"/>
    </source>
</evidence>
<protein>
    <recommendedName>
        <fullName evidence="2">TmcB/TmcC TPR repeats domain-containing protein</fullName>
    </recommendedName>
</protein>
<dbReference type="EMBL" id="CAJZBQ010000029">
    <property type="protein sequence ID" value="CAG9321888.1"/>
    <property type="molecule type" value="Genomic_DNA"/>
</dbReference>
<feature type="transmembrane region" description="Helical" evidence="1">
    <location>
        <begin position="196"/>
        <end position="220"/>
    </location>
</feature>
<evidence type="ECO:0000256" key="1">
    <source>
        <dbReference type="SAM" id="Phobius"/>
    </source>
</evidence>
<dbReference type="Proteomes" id="UP001162131">
    <property type="component" value="Unassembled WGS sequence"/>
</dbReference>
<reference evidence="3" key="1">
    <citation type="submission" date="2021-09" db="EMBL/GenBank/DDBJ databases">
        <authorList>
            <consortium name="AG Swart"/>
            <person name="Singh M."/>
            <person name="Singh A."/>
            <person name="Seah K."/>
            <person name="Emmerich C."/>
        </authorList>
    </citation>
    <scope>NUCLEOTIDE SEQUENCE</scope>
    <source>
        <strain evidence="3">ATCC30299</strain>
    </source>
</reference>
<keyword evidence="1" id="KW-1133">Transmembrane helix</keyword>
<keyword evidence="4" id="KW-1185">Reference proteome</keyword>
<proteinExistence type="predicted"/>
<gene>
    <name evidence="3" type="ORF">BSTOLATCC_MIC29793</name>
</gene>
<feature type="transmembrane region" description="Helical" evidence="1">
    <location>
        <begin position="1350"/>
        <end position="1370"/>
    </location>
</feature>
<dbReference type="PANTHER" id="PTHR31600:SF2">
    <property type="entry name" value="GAMETE ENRICHED GENE 10 PROTEIN-RELATED"/>
    <property type="match status" value="1"/>
</dbReference>
<dbReference type="InterPro" id="IPR052994">
    <property type="entry name" value="Tiny_macrocysts_regulators"/>
</dbReference>
<evidence type="ECO:0000313" key="3">
    <source>
        <dbReference type="EMBL" id="CAG9321888.1"/>
    </source>
</evidence>
<organism evidence="3 4">
    <name type="scientific">Blepharisma stoltei</name>
    <dbReference type="NCBI Taxonomy" id="1481888"/>
    <lineage>
        <taxon>Eukaryota</taxon>
        <taxon>Sar</taxon>
        <taxon>Alveolata</taxon>
        <taxon>Ciliophora</taxon>
        <taxon>Postciliodesmatophora</taxon>
        <taxon>Heterotrichea</taxon>
        <taxon>Heterotrichida</taxon>
        <taxon>Blepharismidae</taxon>
        <taxon>Blepharisma</taxon>
    </lineage>
</organism>
<feature type="transmembrane region" description="Helical" evidence="1">
    <location>
        <begin position="323"/>
        <end position="342"/>
    </location>
</feature>
<feature type="transmembrane region" description="Helical" evidence="1">
    <location>
        <begin position="1162"/>
        <end position="1185"/>
    </location>
</feature>
<dbReference type="Pfam" id="PF25474">
    <property type="entry name" value="TPR_TmcB"/>
    <property type="match status" value="1"/>
</dbReference>
<feature type="transmembrane region" description="Helical" evidence="1">
    <location>
        <begin position="157"/>
        <end position="176"/>
    </location>
</feature>
<feature type="transmembrane region" description="Helical" evidence="1">
    <location>
        <begin position="113"/>
        <end position="136"/>
    </location>
</feature>
<sequence length="1393" mass="161886">MVNFISEFSVQDIAGNKVRKLRTRSIRSQVKDAIFEGFNAYFKPKYRYKMKYSIQMGFEISMNSIYCLQLLTLVLHPGVKISEWDRYSLIWYIISYFRFDNICADLKGLHHCFYGSSFLITFGFISLCITSLMCYWKRSINGNLIYLPGKILEFLSTIGYLPALMINLIVIKYSFYPESSIDEYNSHGTLNMQPISAFWGIIGLIDAFLLYFFAITHELFTADVCHSFAERNIRARADTGIDIKVLGHKTAIAIIYVYAGISNITLYHLYIMISTGFLSYLMFTCNSYFNPFVDALKISVMLGISIFDAFFLLALWIDDAGVVVLLSIVIFPLIFAANIYYISKLSKSYANSPKEVSNQHNFELNMRHMLIDRSGKFNARVVEKFIEIYKKQIFFIEKLLVAWEVNYCIHTIKDLGLARIKFARMTHAKASMDGVVQEWRIKKWLDNNKNENFCIETDFLFYLIDLEEAEKDDEKLCCDLISLWNEVTCKKPRLGKLESLAHKVSKLIEKLKDEYMSLIAYKHAKAFELYGSFLMNVLNEHQFGNLIMNKRNSFKNPDFKSKSEKRLTRFDDENGIILISASKKDLGEIVYINQKAAEILEENIHSATGNKIWQYIPNPYQDSHRQYMTEWIENCKSTEVPTPNALFFLNQMGFLVDCQVLIKLTAFNGYLYFMATLKIVQSLRQVALISENGFIYHHSSHFLEYLNFKKIPIGCQYIQKILPEINFEAMTIYEPEMISPNGIDIAAVHCIKNYSKTRIHYILLITDPTEIKQWNKGLDYNQQEYFKRQESFFDSDNLNTNIDLPPGLTDSPIIKKRVHLTREENTDISQTIELSRIDEIAKKRKFSHIDDRSITASILQSNSSSVAKTRGKSTMIKSETSLKRFKWILFISMIIVIATNIAISVYISEAVNHSKSFNSFKDLAIILYRLASMAEISRSIYFSIKTNIDFNENLDLMNDAISEMSNYHQALRDDAYEWSYCPSSDIVSNDIMASWTASNKQEIIYTNLLDEIQDEINTANKLVIKAKNNETFDDEMRYLISNGLENVYQQTNSSLRNLVRCEINRISEISNTITILMVAGICVLGFCTIILVYYIFYISKKYNVLWNFIKTITHSAYFELKRSCLERLCSIHGNDYNQDEVDSVYRNKEPDEKLTFKENQKFIMRLSIFLLQTAAYYIVVHAVLFSSCEDLLHERPKLLTNYIRRRALVPTINFWSRESAVYGTPIGLQIIFSESVVYENPDTELDKAINLFKLADAELIDYMHYMSNSLRAKLYEHSSAPNYQYKYGGLWLNNLLTFDSLALKHIEDDKMQEMMKTTRDYAIIQQAMATNFDIINKSSENMISDKLNSIIYAVVMYALCCLILYFFYYLPYLSREIKRLYKLQLIIAIIPKV</sequence>
<feature type="transmembrane region" description="Helical" evidence="1">
    <location>
        <begin position="887"/>
        <end position="907"/>
    </location>
</feature>
<evidence type="ECO:0000313" key="4">
    <source>
        <dbReference type="Proteomes" id="UP001162131"/>
    </source>
</evidence>
<accession>A0AAU9JE97</accession>
<dbReference type="PANTHER" id="PTHR31600">
    <property type="entry name" value="TINY MACROCYSTS PROTEIN B-RELATED"/>
    <property type="match status" value="1"/>
</dbReference>
<feature type="transmembrane region" description="Helical" evidence="1">
    <location>
        <begin position="295"/>
        <end position="317"/>
    </location>
</feature>
<name>A0AAU9JE97_9CILI</name>
<feature type="transmembrane region" description="Helical" evidence="1">
    <location>
        <begin position="1073"/>
        <end position="1096"/>
    </location>
</feature>
<feature type="domain" description="TmcB/TmcC TPR repeats" evidence="2">
    <location>
        <begin position="466"/>
        <end position="556"/>
    </location>
</feature>